<dbReference type="EMBL" id="JH650983">
    <property type="protein sequence ID" value="EXA34036.1"/>
    <property type="molecule type" value="Genomic_DNA"/>
</dbReference>
<protein>
    <submittedName>
        <fullName evidence="1">Uncharacterized protein</fullName>
    </submittedName>
</protein>
<dbReference type="Proteomes" id="UP000030751">
    <property type="component" value="Unassembled WGS sequence"/>
</dbReference>
<reference evidence="1" key="1">
    <citation type="submission" date="2011-10" db="EMBL/GenBank/DDBJ databases">
        <title>The Genome Sequence of Fusarium oxysporum HDV247.</title>
        <authorList>
            <consortium name="The Broad Institute Genome Sequencing Platform"/>
            <person name="Ma L.-J."/>
            <person name="Gale L.R."/>
            <person name="Schwartz D.C."/>
            <person name="Zhou S."/>
            <person name="Corby-Kistler H."/>
            <person name="Young S.K."/>
            <person name="Zeng Q."/>
            <person name="Gargeya S."/>
            <person name="Fitzgerald M."/>
            <person name="Haas B."/>
            <person name="Abouelleil A."/>
            <person name="Alvarado L."/>
            <person name="Arachchi H.M."/>
            <person name="Berlin A."/>
            <person name="Brown A."/>
            <person name="Chapman S.B."/>
            <person name="Chen Z."/>
            <person name="Dunbar C."/>
            <person name="Freedman E."/>
            <person name="Gearin G."/>
            <person name="Goldberg J."/>
            <person name="Griggs A."/>
            <person name="Gujja S."/>
            <person name="Heiman D."/>
            <person name="Howarth C."/>
            <person name="Larson L."/>
            <person name="Lui A."/>
            <person name="MacDonald P.J.P."/>
            <person name="Montmayeur A."/>
            <person name="Murphy C."/>
            <person name="Neiman D."/>
            <person name="Pearson M."/>
            <person name="Priest M."/>
            <person name="Roberts A."/>
            <person name="Saif S."/>
            <person name="Shea T."/>
            <person name="Shenoy N."/>
            <person name="Sisk P."/>
            <person name="Stolte C."/>
            <person name="Sykes S."/>
            <person name="Wortman J."/>
            <person name="Nusbaum C."/>
            <person name="Birren B."/>
        </authorList>
    </citation>
    <scope>NUCLEOTIDE SEQUENCE [LARGE SCALE GENOMIC DNA]</scope>
    <source>
        <strain evidence="1">HDV247</strain>
    </source>
</reference>
<accession>W9NTJ9</accession>
<dbReference type="HOGENOM" id="CLU_3191391_0_0_1"/>
<evidence type="ECO:0000313" key="1">
    <source>
        <dbReference type="EMBL" id="EXA34036.1"/>
    </source>
</evidence>
<sequence>MAVMLAMVPSAFPMALGGSSSGGGGGGVVVVVFVLLWTCASLIENLTA</sequence>
<proteinExistence type="predicted"/>
<dbReference type="AlphaFoldDB" id="W9NTJ9"/>
<gene>
    <name evidence="1" type="ORF">FOVG_14900</name>
</gene>
<organism evidence="1">
    <name type="scientific">Fusarium oxysporum f. sp. pisi HDV247</name>
    <dbReference type="NCBI Taxonomy" id="1080344"/>
    <lineage>
        <taxon>Eukaryota</taxon>
        <taxon>Fungi</taxon>
        <taxon>Dikarya</taxon>
        <taxon>Ascomycota</taxon>
        <taxon>Pezizomycotina</taxon>
        <taxon>Sordariomycetes</taxon>
        <taxon>Hypocreomycetidae</taxon>
        <taxon>Hypocreales</taxon>
        <taxon>Nectriaceae</taxon>
        <taxon>Fusarium</taxon>
        <taxon>Fusarium oxysporum species complex</taxon>
    </lineage>
</organism>
<reference evidence="1" key="2">
    <citation type="submission" date="2012-05" db="EMBL/GenBank/DDBJ databases">
        <title>Annotation of the Genome Sequence of Fusarium oxysporum HDV247.</title>
        <authorList>
            <consortium name="The Broad Institute Genomics Platform"/>
            <person name="Ma L.-J."/>
            <person name="Corby-Kistler H."/>
            <person name="Broz K."/>
            <person name="Gale L.R."/>
            <person name="Jonkers W."/>
            <person name="O'Donnell K."/>
            <person name="Ploetz R."/>
            <person name="Steinberg C."/>
            <person name="Schwartz D.C."/>
            <person name="VanEtten H."/>
            <person name="Zhou S."/>
            <person name="Young S.K."/>
            <person name="Zeng Q."/>
            <person name="Gargeya S."/>
            <person name="Fitzgerald M."/>
            <person name="Abouelleil A."/>
            <person name="Alvarado L."/>
            <person name="Chapman S.B."/>
            <person name="Gainer-Dewar J."/>
            <person name="Goldberg J."/>
            <person name="Griggs A."/>
            <person name="Gujja S."/>
            <person name="Hansen M."/>
            <person name="Howarth C."/>
            <person name="Imamovic A."/>
            <person name="Ireland A."/>
            <person name="Larimer J."/>
            <person name="McCowan C."/>
            <person name="Murphy C."/>
            <person name="Pearson M."/>
            <person name="Poon T.W."/>
            <person name="Priest M."/>
            <person name="Roberts A."/>
            <person name="Saif S."/>
            <person name="Shea T."/>
            <person name="Sykes S."/>
            <person name="Wortman J."/>
            <person name="Nusbaum C."/>
            <person name="Birren B."/>
        </authorList>
    </citation>
    <scope>NUCLEOTIDE SEQUENCE</scope>
    <source>
        <strain evidence="1">HDV247</strain>
    </source>
</reference>
<name>W9NTJ9_FUSOX</name>